<dbReference type="EMBL" id="NJGC01000009">
    <property type="protein sequence ID" value="PAM71810.1"/>
    <property type="molecule type" value="Genomic_DNA"/>
</dbReference>
<comment type="similarity">
    <text evidence="2">Belongs to the fimbrial protein family.</text>
</comment>
<evidence type="ECO:0000256" key="3">
    <source>
        <dbReference type="ARBA" id="ARBA00022729"/>
    </source>
</evidence>
<proteinExistence type="inferred from homology"/>
<dbReference type="InterPro" id="IPR036937">
    <property type="entry name" value="Adhesion_dom_fimbrial_sf"/>
</dbReference>
<dbReference type="PANTHER" id="PTHR33420:SF3">
    <property type="entry name" value="FIMBRIAL SUBUNIT ELFA"/>
    <property type="match status" value="1"/>
</dbReference>
<dbReference type="Gene3D" id="2.60.40.1090">
    <property type="entry name" value="Fimbrial-type adhesion domain"/>
    <property type="match status" value="1"/>
</dbReference>
<dbReference type="Proteomes" id="UP000216433">
    <property type="component" value="Unassembled WGS sequence"/>
</dbReference>
<evidence type="ECO:0000256" key="1">
    <source>
        <dbReference type="ARBA" id="ARBA00004561"/>
    </source>
</evidence>
<dbReference type="AlphaFoldDB" id="A0A270MXN6"/>
<reference evidence="7 9" key="1">
    <citation type="submission" date="2017-06" db="EMBL/GenBank/DDBJ databases">
        <title>Genome sequencing and assembly of Stenotrophomonas maltophilia DF07.</title>
        <authorList>
            <person name="Iyer R."/>
        </authorList>
    </citation>
    <scope>NUCLEOTIDE SEQUENCE [LARGE SCALE GENOMIC DNA]</scope>
    <source>
        <strain evidence="7 9">DF07</strain>
        <plasmid evidence="7">unnamed1</plasmid>
    </source>
</reference>
<dbReference type="GO" id="GO:0043709">
    <property type="term" value="P:cell adhesion involved in single-species biofilm formation"/>
    <property type="evidence" value="ECO:0007669"/>
    <property type="project" value="TreeGrafter"/>
</dbReference>
<evidence type="ECO:0000313" key="9">
    <source>
        <dbReference type="Proteomes" id="UP000216433"/>
    </source>
</evidence>
<feature type="domain" description="Fimbrial-type adhesion" evidence="6">
    <location>
        <begin position="36"/>
        <end position="184"/>
    </location>
</feature>
<sequence>MNHTGIPMKRCVAATVASLFSVLAALPALANDSGTISITGNLVALSCEVDGGQGTGADVAVVLPQLSSDGMDAPGATGGYKPFSLTIRGNAQTCADGTGVSISFDQLNVDPQTGMLRNNGSADNVQVELLNSRNEPINLKDGSGLEPVKVDDQTALIEMGARYHATGATTAGDVSTAASYRLTYE</sequence>
<feature type="chain" id="PRO_5011916387" description="Fimbrial-type adhesion domain-containing protein" evidence="5">
    <location>
        <begin position="31"/>
        <end position="185"/>
    </location>
</feature>
<protein>
    <recommendedName>
        <fullName evidence="6">Fimbrial-type adhesion domain-containing protein</fullName>
    </recommendedName>
</protein>
<dbReference type="GO" id="GO:0009289">
    <property type="term" value="C:pilus"/>
    <property type="evidence" value="ECO:0007669"/>
    <property type="project" value="UniProtKB-SubCell"/>
</dbReference>
<feature type="signal peptide" evidence="5">
    <location>
        <begin position="1"/>
        <end position="30"/>
    </location>
</feature>
<dbReference type="InterPro" id="IPR050263">
    <property type="entry name" value="Bact_Fimbrial_Adh_Pro"/>
</dbReference>
<geneLocation type="plasmid" evidence="7">
    <name>unnamed1</name>
</geneLocation>
<evidence type="ECO:0000256" key="2">
    <source>
        <dbReference type="ARBA" id="ARBA00006671"/>
    </source>
</evidence>
<keyword evidence="7" id="KW-0614">Plasmid</keyword>
<comment type="subcellular location">
    <subcellularLocation>
        <location evidence="1">Fimbrium</location>
    </subcellularLocation>
</comment>
<keyword evidence="3 5" id="KW-0732">Signal</keyword>
<comment type="caution">
    <text evidence="7">The sequence shown here is derived from an EMBL/GenBank/DDBJ whole genome shotgun (WGS) entry which is preliminary data.</text>
</comment>
<dbReference type="InterPro" id="IPR008966">
    <property type="entry name" value="Adhesion_dom_sf"/>
</dbReference>
<dbReference type="EMBL" id="NJGC01000149">
    <property type="protein sequence ID" value="PAM64653.1"/>
    <property type="molecule type" value="Genomic_DNA"/>
</dbReference>
<dbReference type="Pfam" id="PF00419">
    <property type="entry name" value="Fimbrial"/>
    <property type="match status" value="1"/>
</dbReference>
<evidence type="ECO:0000313" key="7">
    <source>
        <dbReference type="EMBL" id="PAM64653.1"/>
    </source>
</evidence>
<dbReference type="PANTHER" id="PTHR33420">
    <property type="entry name" value="FIMBRIAL SUBUNIT ELFA-RELATED"/>
    <property type="match status" value="1"/>
</dbReference>
<keyword evidence="4" id="KW-0281">Fimbrium</keyword>
<gene>
    <name evidence="8" type="ORF">CEK00_09460</name>
    <name evidence="7" type="ORF">CEK00_21780</name>
</gene>
<organism evidence="7 9">
    <name type="scientific">Stenotrophomonas maltophilia</name>
    <name type="common">Pseudomonas maltophilia</name>
    <name type="synonym">Xanthomonas maltophilia</name>
    <dbReference type="NCBI Taxonomy" id="40324"/>
    <lineage>
        <taxon>Bacteria</taxon>
        <taxon>Pseudomonadati</taxon>
        <taxon>Pseudomonadota</taxon>
        <taxon>Gammaproteobacteria</taxon>
        <taxon>Lysobacterales</taxon>
        <taxon>Lysobacteraceae</taxon>
        <taxon>Stenotrophomonas</taxon>
        <taxon>Stenotrophomonas maltophilia group</taxon>
    </lineage>
</organism>
<evidence type="ECO:0000256" key="4">
    <source>
        <dbReference type="ARBA" id="ARBA00023263"/>
    </source>
</evidence>
<evidence type="ECO:0000313" key="8">
    <source>
        <dbReference type="EMBL" id="PAM71810.1"/>
    </source>
</evidence>
<name>A0A270MXN6_STEMA</name>
<dbReference type="InterPro" id="IPR000259">
    <property type="entry name" value="Adhesion_dom_fimbrial"/>
</dbReference>
<evidence type="ECO:0000256" key="5">
    <source>
        <dbReference type="SAM" id="SignalP"/>
    </source>
</evidence>
<dbReference type="SUPFAM" id="SSF49401">
    <property type="entry name" value="Bacterial adhesins"/>
    <property type="match status" value="1"/>
</dbReference>
<evidence type="ECO:0000259" key="6">
    <source>
        <dbReference type="Pfam" id="PF00419"/>
    </source>
</evidence>
<accession>A0A270MXN6</accession>